<sequence>MVCLFGVTC</sequence>
<evidence type="ECO:0000313" key="1">
    <source>
        <dbReference type="EMBL" id="MBX46623.1"/>
    </source>
</evidence>
<proteinExistence type="predicted"/>
<reference evidence="1" key="1">
    <citation type="submission" date="2018-02" db="EMBL/GenBank/DDBJ databases">
        <title>Rhizophora mucronata_Transcriptome.</title>
        <authorList>
            <person name="Meera S.P."/>
            <person name="Sreeshan A."/>
            <person name="Augustine A."/>
        </authorList>
    </citation>
    <scope>NUCLEOTIDE SEQUENCE</scope>
    <source>
        <tissue evidence="1">Leaf</tissue>
    </source>
</reference>
<organism evidence="1">
    <name type="scientific">Rhizophora mucronata</name>
    <name type="common">Asiatic mangrove</name>
    <dbReference type="NCBI Taxonomy" id="61149"/>
    <lineage>
        <taxon>Eukaryota</taxon>
        <taxon>Viridiplantae</taxon>
        <taxon>Streptophyta</taxon>
        <taxon>Embryophyta</taxon>
        <taxon>Tracheophyta</taxon>
        <taxon>Spermatophyta</taxon>
        <taxon>Magnoliopsida</taxon>
        <taxon>eudicotyledons</taxon>
        <taxon>Gunneridae</taxon>
        <taxon>Pentapetalae</taxon>
        <taxon>rosids</taxon>
        <taxon>fabids</taxon>
        <taxon>Malpighiales</taxon>
        <taxon>Rhizophoraceae</taxon>
        <taxon>Rhizophora</taxon>
    </lineage>
</organism>
<dbReference type="EMBL" id="GGEC01066139">
    <property type="protein sequence ID" value="MBX46623.1"/>
    <property type="molecule type" value="Transcribed_RNA"/>
</dbReference>
<name>A0A2P2NVY3_RHIMU</name>
<protein>
    <submittedName>
        <fullName evidence="1">Uncharacterized protein</fullName>
    </submittedName>
</protein>
<accession>A0A2P2NVY3</accession>